<keyword evidence="1" id="KW-0812">Transmembrane</keyword>
<organism evidence="2 3">
    <name type="scientific">Jannaschia pagri</name>
    <dbReference type="NCBI Taxonomy" id="2829797"/>
    <lineage>
        <taxon>Bacteria</taxon>
        <taxon>Pseudomonadati</taxon>
        <taxon>Pseudomonadota</taxon>
        <taxon>Alphaproteobacteria</taxon>
        <taxon>Rhodobacterales</taxon>
        <taxon>Roseobacteraceae</taxon>
        <taxon>Jannaschia</taxon>
    </lineage>
</organism>
<keyword evidence="1" id="KW-0472">Membrane</keyword>
<feature type="transmembrane region" description="Helical" evidence="1">
    <location>
        <begin position="82"/>
        <end position="103"/>
    </location>
</feature>
<evidence type="ECO:0000256" key="1">
    <source>
        <dbReference type="SAM" id="Phobius"/>
    </source>
</evidence>
<dbReference type="EMBL" id="BPFH01000001">
    <property type="protein sequence ID" value="GIT93785.1"/>
    <property type="molecule type" value="Genomic_DNA"/>
</dbReference>
<protein>
    <submittedName>
        <fullName evidence="2">Uncharacterized protein</fullName>
    </submittedName>
</protein>
<evidence type="ECO:0000313" key="3">
    <source>
        <dbReference type="Proteomes" id="UP000786693"/>
    </source>
</evidence>
<keyword evidence="1" id="KW-1133">Transmembrane helix</keyword>
<evidence type="ECO:0000313" key="2">
    <source>
        <dbReference type="EMBL" id="GIT93785.1"/>
    </source>
</evidence>
<keyword evidence="3" id="KW-1185">Reference proteome</keyword>
<gene>
    <name evidence="2" type="ORF">JANAI62_04080</name>
</gene>
<name>A0ABQ4NH97_9RHOB</name>
<dbReference type="RefSeq" id="WP_220747297.1">
    <property type="nucleotide sequence ID" value="NZ_BPFH01000001.1"/>
</dbReference>
<accession>A0ABQ4NH97</accession>
<dbReference type="Proteomes" id="UP000786693">
    <property type="component" value="Unassembled WGS sequence"/>
</dbReference>
<proteinExistence type="predicted"/>
<sequence>MNALQERDFDQSDRVVAPAPADTRFAAVYETSFHRNRLAETMAHARAQVQAHTQHANESTKSMPAGDPEAPGMALYLKSGRASMFFLIWASFIAPILLVLSLWD</sequence>
<reference evidence="2 3" key="1">
    <citation type="submission" date="2021-05" db="EMBL/GenBank/DDBJ databases">
        <title>Bacteria Genome sequencing.</title>
        <authorList>
            <person name="Takabe Y."/>
            <person name="Nakajima Y."/>
            <person name="Suzuki S."/>
            <person name="Shiozaki T."/>
        </authorList>
    </citation>
    <scope>NUCLEOTIDE SEQUENCE [LARGE SCALE GENOMIC DNA]</scope>
    <source>
        <strain evidence="2 3">AI_62</strain>
    </source>
</reference>
<comment type="caution">
    <text evidence="2">The sequence shown here is derived from an EMBL/GenBank/DDBJ whole genome shotgun (WGS) entry which is preliminary data.</text>
</comment>